<dbReference type="InterPro" id="IPR017998">
    <property type="entry name" value="Chaperone_TCP-1"/>
</dbReference>
<sequence>FLLDKKIGVNQPKRIENAKILIANTGMDTDKIKIFGSRVRVDSTAKVAEIEHAEKEKMKEKVERILKHGINCFINRQLIYNYPEQLFGAAGVMAIEHADFAGVERLALVTGMEKKKNFLKM</sequence>
<keyword evidence="4" id="KW-1185">Reference proteome</keyword>
<dbReference type="Gene3D" id="3.50.7.10">
    <property type="entry name" value="GroEL"/>
    <property type="match status" value="1"/>
</dbReference>
<keyword evidence="3" id="KW-0143">Chaperone</keyword>
<evidence type="ECO:0000256" key="1">
    <source>
        <dbReference type="ARBA" id="ARBA00022741"/>
    </source>
</evidence>
<dbReference type="FunFam" id="3.50.7.10:FF:000002">
    <property type="entry name" value="T-complex protein 1 subunit beta"/>
    <property type="match status" value="1"/>
</dbReference>
<evidence type="ECO:0000256" key="3">
    <source>
        <dbReference type="ARBA" id="ARBA00023186"/>
    </source>
</evidence>
<organism evidence="4 5">
    <name type="scientific">Octodon degus</name>
    <name type="common">Degu</name>
    <name type="synonym">Sciurus degus</name>
    <dbReference type="NCBI Taxonomy" id="10160"/>
    <lineage>
        <taxon>Eukaryota</taxon>
        <taxon>Metazoa</taxon>
        <taxon>Chordata</taxon>
        <taxon>Craniata</taxon>
        <taxon>Vertebrata</taxon>
        <taxon>Euteleostomi</taxon>
        <taxon>Mammalia</taxon>
        <taxon>Eutheria</taxon>
        <taxon>Euarchontoglires</taxon>
        <taxon>Glires</taxon>
        <taxon>Rodentia</taxon>
        <taxon>Hystricomorpha</taxon>
        <taxon>Octodontidae</taxon>
        <taxon>Octodon</taxon>
    </lineage>
</organism>
<dbReference type="Pfam" id="PF00118">
    <property type="entry name" value="Cpn60_TCP1"/>
    <property type="match status" value="1"/>
</dbReference>
<dbReference type="OrthoDB" id="10259763at2759"/>
<dbReference type="InterPro" id="IPR002423">
    <property type="entry name" value="Cpn60/GroEL/TCP-1"/>
</dbReference>
<keyword evidence="2" id="KW-0067">ATP-binding</keyword>
<proteinExistence type="predicted"/>
<dbReference type="RefSeq" id="XP_023564573.1">
    <property type="nucleotide sequence ID" value="XM_023708805.1"/>
</dbReference>
<dbReference type="GO" id="GO:0005524">
    <property type="term" value="F:ATP binding"/>
    <property type="evidence" value="ECO:0007669"/>
    <property type="project" value="UniProtKB-KW"/>
</dbReference>
<dbReference type="InParanoid" id="A0A6P6DXS6"/>
<protein>
    <submittedName>
        <fullName evidence="5">T-complex protein 1 subunit beta-like</fullName>
    </submittedName>
</protein>
<dbReference type="AlphaFoldDB" id="A0A6P6DXS6"/>
<feature type="non-terminal residue" evidence="5">
    <location>
        <position position="1"/>
    </location>
</feature>
<accession>A0A6P6DXS6</accession>
<keyword evidence="1" id="KW-0547">Nucleotide-binding</keyword>
<dbReference type="GeneID" id="111814952"/>
<evidence type="ECO:0000256" key="2">
    <source>
        <dbReference type="ARBA" id="ARBA00022840"/>
    </source>
</evidence>
<evidence type="ECO:0000313" key="5">
    <source>
        <dbReference type="RefSeq" id="XP_023564573.1"/>
    </source>
</evidence>
<reference evidence="5" key="1">
    <citation type="submission" date="2025-08" db="UniProtKB">
        <authorList>
            <consortium name="RefSeq"/>
        </authorList>
    </citation>
    <scope>IDENTIFICATION</scope>
</reference>
<gene>
    <name evidence="5" type="primary">LOC111814952</name>
</gene>
<dbReference type="GO" id="GO:0140662">
    <property type="term" value="F:ATP-dependent protein folding chaperone"/>
    <property type="evidence" value="ECO:0007669"/>
    <property type="project" value="InterPro"/>
</dbReference>
<name>A0A6P6DXS6_OCTDE</name>
<evidence type="ECO:0000313" key="4">
    <source>
        <dbReference type="Proteomes" id="UP000515203"/>
    </source>
</evidence>
<dbReference type="InterPro" id="IPR027409">
    <property type="entry name" value="GroEL-like_apical_dom_sf"/>
</dbReference>
<dbReference type="SUPFAM" id="SSF52029">
    <property type="entry name" value="GroEL apical domain-like"/>
    <property type="match status" value="1"/>
</dbReference>
<dbReference type="PANTHER" id="PTHR11353">
    <property type="entry name" value="CHAPERONIN"/>
    <property type="match status" value="1"/>
</dbReference>
<dbReference type="Proteomes" id="UP000515203">
    <property type="component" value="Unplaced"/>
</dbReference>